<dbReference type="InterPro" id="IPR001173">
    <property type="entry name" value="Glyco_trans_2-like"/>
</dbReference>
<dbReference type="InterPro" id="IPR050834">
    <property type="entry name" value="Glycosyltransf_2"/>
</dbReference>
<dbReference type="RefSeq" id="WP_158088322.1">
    <property type="nucleotide sequence ID" value="NZ_FOBI01000018.1"/>
</dbReference>
<evidence type="ECO:0000259" key="1">
    <source>
        <dbReference type="Pfam" id="PF00535"/>
    </source>
</evidence>
<keyword evidence="2" id="KW-0808">Transferase</keyword>
<dbReference type="SUPFAM" id="SSF53448">
    <property type="entry name" value="Nucleotide-diphospho-sugar transferases"/>
    <property type="match status" value="1"/>
</dbReference>
<evidence type="ECO:0000313" key="3">
    <source>
        <dbReference type="Proteomes" id="UP000199297"/>
    </source>
</evidence>
<name>A0A1H7SGA9_9GAMM</name>
<gene>
    <name evidence="2" type="ORF">SAMN05216262_11852</name>
</gene>
<feature type="domain" description="Glycosyltransferase 2-like" evidence="1">
    <location>
        <begin position="6"/>
        <end position="167"/>
    </location>
</feature>
<accession>A0A1H7SGA9</accession>
<reference evidence="3" key="1">
    <citation type="submission" date="2016-10" db="EMBL/GenBank/DDBJ databases">
        <authorList>
            <person name="Varghese N."/>
            <person name="Submissions S."/>
        </authorList>
    </citation>
    <scope>NUCLEOTIDE SEQUENCE [LARGE SCALE GENOMIC DNA]</scope>
    <source>
        <strain evidence="3">CGMCC 1.9127</strain>
    </source>
</reference>
<dbReference type="Proteomes" id="UP000199297">
    <property type="component" value="Unassembled WGS sequence"/>
</dbReference>
<dbReference type="OrthoDB" id="9802649at2"/>
<dbReference type="InterPro" id="IPR029044">
    <property type="entry name" value="Nucleotide-diphossugar_trans"/>
</dbReference>
<keyword evidence="3" id="KW-1185">Reference proteome</keyword>
<sequence>MSELISVVVPVYNGAKYLSKTVESILAQDHQALELLLINDGSSDHSQALIESLAAQDPRVKAYSKANGGVANARNYGIKKAQGDFIAFCDQDDLWLPSKLSKQLPLFANDKVGLVYTGAIADYVLYNKQSKPSFEHKHRGDVFAQLIQQNMFTCCTAMARKSVIEHVGGFDDDLALMGVDDWHLWLKLSLVCEFDFVAEHLAIHVFHGDNYSLNDQKMHEAEIVCLDKIADIATSHGKTANWPLIKQQLHVRYAKSYIFSGLYSLAGDTYLRAHRTEKNMSYRLKGWLLKLIPNLAWQLMQKTKRKFARS</sequence>
<protein>
    <submittedName>
        <fullName evidence="2">Glycosyl transferase family 2</fullName>
    </submittedName>
</protein>
<dbReference type="Gene3D" id="3.90.550.10">
    <property type="entry name" value="Spore Coat Polysaccharide Biosynthesis Protein SpsA, Chain A"/>
    <property type="match status" value="1"/>
</dbReference>
<organism evidence="2 3">
    <name type="scientific">Colwellia chukchiensis</name>
    <dbReference type="NCBI Taxonomy" id="641665"/>
    <lineage>
        <taxon>Bacteria</taxon>
        <taxon>Pseudomonadati</taxon>
        <taxon>Pseudomonadota</taxon>
        <taxon>Gammaproteobacteria</taxon>
        <taxon>Alteromonadales</taxon>
        <taxon>Colwelliaceae</taxon>
        <taxon>Colwellia</taxon>
    </lineage>
</organism>
<dbReference type="PANTHER" id="PTHR43685:SF11">
    <property type="entry name" value="GLYCOSYLTRANSFERASE TAGX-RELATED"/>
    <property type="match status" value="1"/>
</dbReference>
<evidence type="ECO:0000313" key="2">
    <source>
        <dbReference type="EMBL" id="SEL70724.1"/>
    </source>
</evidence>
<dbReference type="GO" id="GO:0016740">
    <property type="term" value="F:transferase activity"/>
    <property type="evidence" value="ECO:0007669"/>
    <property type="project" value="UniProtKB-KW"/>
</dbReference>
<dbReference type="PANTHER" id="PTHR43685">
    <property type="entry name" value="GLYCOSYLTRANSFERASE"/>
    <property type="match status" value="1"/>
</dbReference>
<dbReference type="EMBL" id="FOBI01000018">
    <property type="protein sequence ID" value="SEL70724.1"/>
    <property type="molecule type" value="Genomic_DNA"/>
</dbReference>
<dbReference type="Pfam" id="PF00535">
    <property type="entry name" value="Glycos_transf_2"/>
    <property type="match status" value="1"/>
</dbReference>
<proteinExistence type="predicted"/>
<dbReference type="AlphaFoldDB" id="A0A1H7SGA9"/>
<dbReference type="STRING" id="641665.GCA_002104455_02336"/>